<proteinExistence type="predicted"/>
<dbReference type="EMBL" id="SLXT01000002">
    <property type="protein sequence ID" value="TCP68675.1"/>
    <property type="molecule type" value="Genomic_DNA"/>
</dbReference>
<reference evidence="2 3" key="1">
    <citation type="submission" date="2019-03" db="EMBL/GenBank/DDBJ databases">
        <title>Genomic Encyclopedia of Type Strains, Phase IV (KMG-IV): sequencing the most valuable type-strain genomes for metagenomic binning, comparative biology and taxonomic classification.</title>
        <authorList>
            <person name="Goeker M."/>
        </authorList>
    </citation>
    <scope>NUCLEOTIDE SEQUENCE [LARGE SCALE GENOMIC DNA]</scope>
    <source>
        <strain evidence="2 3">DSM 11170</strain>
    </source>
</reference>
<comment type="caution">
    <text evidence="2">The sequence shown here is derived from an EMBL/GenBank/DDBJ whole genome shotgun (WGS) entry which is preliminary data.</text>
</comment>
<keyword evidence="3" id="KW-1185">Reference proteome</keyword>
<dbReference type="Proteomes" id="UP000294813">
    <property type="component" value="Unassembled WGS sequence"/>
</dbReference>
<dbReference type="RefSeq" id="WP_165876244.1">
    <property type="nucleotide sequence ID" value="NZ_JAOQNU010000002.1"/>
</dbReference>
<sequence length="52" mass="5665">MAEKDANTVRPEHADGLNDVVVPTDVTASQHQSGLQRMSQIAWDADYGNPMP</sequence>
<evidence type="ECO:0000313" key="2">
    <source>
        <dbReference type="EMBL" id="TCP68675.1"/>
    </source>
</evidence>
<protein>
    <submittedName>
        <fullName evidence="2">Uncharacterized protein</fullName>
    </submittedName>
</protein>
<name>A0A4R2SBX7_9FIRM</name>
<evidence type="ECO:0000256" key="1">
    <source>
        <dbReference type="SAM" id="MobiDB-lite"/>
    </source>
</evidence>
<feature type="region of interest" description="Disordered" evidence="1">
    <location>
        <begin position="1"/>
        <end position="22"/>
    </location>
</feature>
<gene>
    <name evidence="2" type="ORF">EDD73_10271</name>
</gene>
<feature type="compositionally biased region" description="Basic and acidic residues" evidence="1">
    <location>
        <begin position="1"/>
        <end position="16"/>
    </location>
</feature>
<evidence type="ECO:0000313" key="3">
    <source>
        <dbReference type="Proteomes" id="UP000294813"/>
    </source>
</evidence>
<dbReference type="AlphaFoldDB" id="A0A4R2SBX7"/>
<organism evidence="2 3">
    <name type="scientific">Heliophilum fasciatum</name>
    <dbReference type="NCBI Taxonomy" id="35700"/>
    <lineage>
        <taxon>Bacteria</taxon>
        <taxon>Bacillati</taxon>
        <taxon>Bacillota</taxon>
        <taxon>Clostridia</taxon>
        <taxon>Eubacteriales</taxon>
        <taxon>Heliobacteriaceae</taxon>
        <taxon>Heliophilum</taxon>
    </lineage>
</organism>
<accession>A0A4R2SBX7</accession>